<organism evidence="1 2">
    <name type="scientific">Penicillium bovifimosum</name>
    <dbReference type="NCBI Taxonomy" id="126998"/>
    <lineage>
        <taxon>Eukaryota</taxon>
        <taxon>Fungi</taxon>
        <taxon>Dikarya</taxon>
        <taxon>Ascomycota</taxon>
        <taxon>Pezizomycotina</taxon>
        <taxon>Eurotiomycetes</taxon>
        <taxon>Eurotiomycetidae</taxon>
        <taxon>Eurotiales</taxon>
        <taxon>Aspergillaceae</taxon>
        <taxon>Penicillium</taxon>
    </lineage>
</organism>
<dbReference type="AlphaFoldDB" id="A0A9W9H9Z3"/>
<protein>
    <submittedName>
        <fullName evidence="1">Uncharacterized protein</fullName>
    </submittedName>
</protein>
<evidence type="ECO:0000313" key="2">
    <source>
        <dbReference type="Proteomes" id="UP001149079"/>
    </source>
</evidence>
<keyword evidence="2" id="KW-1185">Reference proteome</keyword>
<evidence type="ECO:0000313" key="1">
    <source>
        <dbReference type="EMBL" id="KAJ5142760.1"/>
    </source>
</evidence>
<accession>A0A9W9H9Z3</accession>
<comment type="caution">
    <text evidence="1">The sequence shown here is derived from an EMBL/GenBank/DDBJ whole genome shotgun (WGS) entry which is preliminary data.</text>
</comment>
<gene>
    <name evidence="1" type="ORF">N7515_001547</name>
</gene>
<sequence length="212" mass="24303">MVTQVCYVLKGKPVAFNPLFSTALVGDPISNLLTTKCVGRAPNTEVVRGEVLPARARLEELSGRIRIQIAMHMGTLWCQDIGSGTRNWKSRTLERLREYIVRAIETSEVNLRHIVEPNALFRHFFDNFSIEDFVHVFRWMADLLDWHRTSRMGQHFVRSVWANLATQMKLHCDIDAVPNPEQSEGDWKQIVAFWDTMGMEGPQVPKGEAVRV</sequence>
<dbReference type="OrthoDB" id="5425043at2759"/>
<dbReference type="RefSeq" id="XP_056524404.1">
    <property type="nucleotide sequence ID" value="XM_056662291.1"/>
</dbReference>
<reference evidence="1" key="2">
    <citation type="journal article" date="2023" name="IMA Fungus">
        <title>Comparative genomic study of the Penicillium genus elucidates a diverse pangenome and 15 lateral gene transfer events.</title>
        <authorList>
            <person name="Petersen C."/>
            <person name="Sorensen T."/>
            <person name="Nielsen M.R."/>
            <person name="Sondergaard T.E."/>
            <person name="Sorensen J.L."/>
            <person name="Fitzpatrick D.A."/>
            <person name="Frisvad J.C."/>
            <person name="Nielsen K.L."/>
        </authorList>
    </citation>
    <scope>NUCLEOTIDE SEQUENCE</scope>
    <source>
        <strain evidence="1">IBT 22155</strain>
    </source>
</reference>
<name>A0A9W9H9Z3_9EURO</name>
<proteinExistence type="predicted"/>
<dbReference type="Proteomes" id="UP001149079">
    <property type="component" value="Unassembled WGS sequence"/>
</dbReference>
<dbReference type="GeneID" id="81401461"/>
<dbReference type="EMBL" id="JAPQKL010000002">
    <property type="protein sequence ID" value="KAJ5142760.1"/>
    <property type="molecule type" value="Genomic_DNA"/>
</dbReference>
<reference evidence="1" key="1">
    <citation type="submission" date="2022-11" db="EMBL/GenBank/DDBJ databases">
        <authorList>
            <person name="Petersen C."/>
        </authorList>
    </citation>
    <scope>NUCLEOTIDE SEQUENCE</scope>
    <source>
        <strain evidence="1">IBT 22155</strain>
    </source>
</reference>